<dbReference type="GO" id="GO:0005886">
    <property type="term" value="C:plasma membrane"/>
    <property type="evidence" value="ECO:0007669"/>
    <property type="project" value="InterPro"/>
</dbReference>
<feature type="region of interest" description="Disordered" evidence="1">
    <location>
        <begin position="84"/>
        <end position="122"/>
    </location>
</feature>
<proteinExistence type="predicted"/>
<comment type="caution">
    <text evidence="4">The sequence shown here is derived from an EMBL/GenBank/DDBJ whole genome shotgun (WGS) entry which is preliminary data.</text>
</comment>
<name>A0A9X2ITG8_9MICO</name>
<evidence type="ECO:0000313" key="4">
    <source>
        <dbReference type="EMBL" id="MCM6763691.1"/>
    </source>
</evidence>
<evidence type="ECO:0000256" key="1">
    <source>
        <dbReference type="SAM" id="MobiDB-lite"/>
    </source>
</evidence>
<dbReference type="AlphaFoldDB" id="A0A9X2ITG8"/>
<evidence type="ECO:0000259" key="3">
    <source>
        <dbReference type="Pfam" id="PF10099"/>
    </source>
</evidence>
<evidence type="ECO:0000313" key="5">
    <source>
        <dbReference type="Proteomes" id="UP001155240"/>
    </source>
</evidence>
<gene>
    <name evidence="4" type="ORF">NB037_14815</name>
</gene>
<feature type="compositionally biased region" description="Low complexity" evidence="1">
    <location>
        <begin position="84"/>
        <end position="106"/>
    </location>
</feature>
<protein>
    <submittedName>
        <fullName evidence="4">Anti-sigma factor</fullName>
    </submittedName>
</protein>
<evidence type="ECO:0000256" key="2">
    <source>
        <dbReference type="SAM" id="Phobius"/>
    </source>
</evidence>
<feature type="region of interest" description="Disordered" evidence="1">
    <location>
        <begin position="244"/>
        <end position="267"/>
    </location>
</feature>
<keyword evidence="2" id="KW-0812">Transmembrane</keyword>
<sequence length="267" mass="27471">MTHLDPDEIALLAQGEESTDGADAHLAECPGCARQLVELGHVAELGRDTRALELESPSGAVWTRIRDELGLEASVPLPVALAESATGGSDASGSSAARSSASDSPATGSTARHRPERRRRRRTSRLVLTAVAAFSALVVGVAGGAWWQASRSGADAVVLASAELEAFPDWQGATGTAELEDVDGGRELVVHLDAGGADGGYREVWLLAADASALVPLGALDGTEGRFAVPADLDLAQYPLVDVSEEPLDGDPAHSGDSIVRGPLLEG</sequence>
<keyword evidence="5" id="KW-1185">Reference proteome</keyword>
<keyword evidence="2" id="KW-0472">Membrane</keyword>
<dbReference type="InterPro" id="IPR018764">
    <property type="entry name" value="RskA_C"/>
</dbReference>
<organism evidence="4 5">
    <name type="scientific">Rathayibacter rubneri</name>
    <dbReference type="NCBI Taxonomy" id="2950106"/>
    <lineage>
        <taxon>Bacteria</taxon>
        <taxon>Bacillati</taxon>
        <taxon>Actinomycetota</taxon>
        <taxon>Actinomycetes</taxon>
        <taxon>Micrococcales</taxon>
        <taxon>Microbacteriaceae</taxon>
        <taxon>Rathayibacter</taxon>
    </lineage>
</organism>
<dbReference type="Proteomes" id="UP001155240">
    <property type="component" value="Unassembled WGS sequence"/>
</dbReference>
<accession>A0A9X2ITG8</accession>
<dbReference type="EMBL" id="JAMRYM010000077">
    <property type="protein sequence ID" value="MCM6763691.1"/>
    <property type="molecule type" value="Genomic_DNA"/>
</dbReference>
<dbReference type="Pfam" id="PF10099">
    <property type="entry name" value="RskA_C"/>
    <property type="match status" value="1"/>
</dbReference>
<feature type="domain" description="Anti-sigma K factor RskA C-terminal" evidence="3">
    <location>
        <begin position="130"/>
        <end position="257"/>
    </location>
</feature>
<dbReference type="RefSeq" id="WP_251946956.1">
    <property type="nucleotide sequence ID" value="NZ_JAMRYM010000077.1"/>
</dbReference>
<feature type="transmembrane region" description="Helical" evidence="2">
    <location>
        <begin position="126"/>
        <end position="147"/>
    </location>
</feature>
<keyword evidence="2" id="KW-1133">Transmembrane helix</keyword>
<feature type="compositionally biased region" description="Basic residues" evidence="1">
    <location>
        <begin position="111"/>
        <end position="122"/>
    </location>
</feature>
<reference evidence="4" key="1">
    <citation type="submission" date="2022-06" db="EMBL/GenBank/DDBJ databases">
        <title>Whole genome shotgun sequencing (WGS) of Rathayibacter sp. ZW T2_19, isolated from stored onions (Allium cepa).</title>
        <authorList>
            <person name="Stoll D.A."/>
            <person name="Huch M."/>
        </authorList>
    </citation>
    <scope>NUCLEOTIDE SEQUENCE</scope>
    <source>
        <strain evidence="4">ZW T2_19</strain>
    </source>
</reference>